<dbReference type="STRING" id="654.AMS64_07405"/>
<dbReference type="PANTHER" id="PTHR30329:SF20">
    <property type="entry name" value="EXPORTED PROTEIN"/>
    <property type="match status" value="1"/>
</dbReference>
<evidence type="ECO:0000313" key="13">
    <source>
        <dbReference type="Proteomes" id="UP000076809"/>
    </source>
</evidence>
<dbReference type="InterPro" id="IPR006665">
    <property type="entry name" value="OmpA-like"/>
</dbReference>
<evidence type="ECO:0000313" key="11">
    <source>
        <dbReference type="EMBL" id="RKJ87846.1"/>
    </source>
</evidence>
<reference evidence="10 13" key="1">
    <citation type="journal article" date="2016" name="J. Clin. Microbiol.">
        <title>Detection and Whole-Genome Sequencing of Carbapenemase-Producing Aeromonas hydrophila Isolates from Routine Perirectal Surveillance Culture.</title>
        <authorList>
            <person name="Hughes H.Y."/>
            <person name="Conlan S.P."/>
            <person name="Lau A.F."/>
            <person name="Dekker J.P."/>
            <person name="Michelin A.V."/>
            <person name="Youn J.H."/>
            <person name="Henderson D.K."/>
            <person name="Frank K.M."/>
            <person name="Segre J.A."/>
            <person name="Palmore T.N."/>
        </authorList>
    </citation>
    <scope>NUCLEOTIDE SEQUENCE [LARGE SCALE GENOMIC DNA]</scope>
    <source>
        <strain evidence="10 13">AVNIH1</strain>
    </source>
</reference>
<dbReference type="SUPFAM" id="SSF103088">
    <property type="entry name" value="OmpA-like"/>
    <property type="match status" value="1"/>
</dbReference>
<dbReference type="CDD" id="cd07185">
    <property type="entry name" value="OmpA_C-like"/>
    <property type="match status" value="1"/>
</dbReference>
<comment type="similarity">
    <text evidence="2">Belongs to the MotB family.</text>
</comment>
<evidence type="ECO:0000256" key="3">
    <source>
        <dbReference type="ARBA" id="ARBA00022475"/>
    </source>
</evidence>
<dbReference type="AlphaFoldDB" id="A0A160EYS0"/>
<evidence type="ECO:0000256" key="5">
    <source>
        <dbReference type="ARBA" id="ARBA00022989"/>
    </source>
</evidence>
<proteinExistence type="inferred from homology"/>
<keyword evidence="4 8" id="KW-0812">Transmembrane</keyword>
<evidence type="ECO:0000259" key="9">
    <source>
        <dbReference type="PROSITE" id="PS51123"/>
    </source>
</evidence>
<accession>A0A160EYS0</accession>
<dbReference type="InterPro" id="IPR050330">
    <property type="entry name" value="Bact_OuterMem_StrucFunc"/>
</dbReference>
<dbReference type="EMBL" id="CP014774">
    <property type="protein sequence ID" value="ANB54540.1"/>
    <property type="molecule type" value="Genomic_DNA"/>
</dbReference>
<evidence type="ECO:0000256" key="1">
    <source>
        <dbReference type="ARBA" id="ARBA00004162"/>
    </source>
</evidence>
<evidence type="ECO:0000313" key="15">
    <source>
        <dbReference type="Proteomes" id="UP000309618"/>
    </source>
</evidence>
<protein>
    <submittedName>
        <fullName evidence="12">Cell envelope biogenesis protein OmpA</fullName>
    </submittedName>
</protein>
<dbReference type="InterPro" id="IPR036737">
    <property type="entry name" value="OmpA-like_sf"/>
</dbReference>
<evidence type="ECO:0000313" key="10">
    <source>
        <dbReference type="EMBL" id="ANB54540.1"/>
    </source>
</evidence>
<reference evidence="12 15" key="3">
    <citation type="submission" date="2019-04" db="EMBL/GenBank/DDBJ databases">
        <title>Comparative genomics of Aeromonas veronii strains pathogenic to fish.</title>
        <authorList>
            <person name="Cascarano M.C."/>
            <person name="Smyrli M."/>
            <person name="Katharios P."/>
        </authorList>
    </citation>
    <scope>NUCLEOTIDE SEQUENCE [LARGE SCALE GENOMIC DNA]</scope>
    <source>
        <strain evidence="12 15">XU1</strain>
    </source>
</reference>
<dbReference type="RefSeq" id="WP_005334698.1">
    <property type="nucleotide sequence ID" value="NZ_CAAKNM010000011.1"/>
</dbReference>
<dbReference type="Pfam" id="PF13677">
    <property type="entry name" value="MotB_plug"/>
    <property type="match status" value="1"/>
</dbReference>
<dbReference type="Proteomes" id="UP000281725">
    <property type="component" value="Unassembled WGS sequence"/>
</dbReference>
<dbReference type="Gene3D" id="3.30.1330.60">
    <property type="entry name" value="OmpA-like domain"/>
    <property type="match status" value="1"/>
</dbReference>
<organism evidence="12 15">
    <name type="scientific">Aeromonas veronii</name>
    <dbReference type="NCBI Taxonomy" id="654"/>
    <lineage>
        <taxon>Bacteria</taxon>
        <taxon>Pseudomonadati</taxon>
        <taxon>Pseudomonadota</taxon>
        <taxon>Gammaproteobacteria</taxon>
        <taxon>Aeromonadales</taxon>
        <taxon>Aeromonadaceae</taxon>
        <taxon>Aeromonas</taxon>
    </lineage>
</organism>
<dbReference type="PROSITE" id="PS51123">
    <property type="entry name" value="OMPA_2"/>
    <property type="match status" value="1"/>
</dbReference>
<keyword evidence="5 8" id="KW-1133">Transmembrane helix</keyword>
<evidence type="ECO:0000256" key="4">
    <source>
        <dbReference type="ARBA" id="ARBA00022692"/>
    </source>
</evidence>
<evidence type="ECO:0000256" key="7">
    <source>
        <dbReference type="PROSITE-ProRule" id="PRU00473"/>
    </source>
</evidence>
<sequence>MRKRYRLHLQGREHLDRWLVSYADYMTLIFALFVVLYSVALVNKDKYRAVIDGMSQAFSVMQSGGNGLLEGQGNSLLDNPVSASPSLLESPASPSPSLAPISGVPVLQDGATLAKLDMQLQQSMGSLVDAGIVKLTQDENWLTVELSSGLLFGSGSAFLGPNAAPVINTLSSILKPVDNYVRVRGYTDNQQINNEIYRSNWALSAARAEAVLNGLIADGIAPQRLAFEAYGEFSPFADNGSEQGRLQNRKVVVAISKFAWVPPAPVVATPTVVAEPVPAVQQAVDAGEIKVITLPGGGIRITTRQD</sequence>
<gene>
    <name evidence="11" type="ORF">D6R50_16600</name>
    <name evidence="12" type="ORF">E8Q35_04760</name>
    <name evidence="10" type="ORF">WM43_18730</name>
</gene>
<dbReference type="Proteomes" id="UP000309618">
    <property type="component" value="Unassembled WGS sequence"/>
</dbReference>
<feature type="transmembrane region" description="Helical" evidence="8">
    <location>
        <begin position="21"/>
        <end position="42"/>
    </location>
</feature>
<evidence type="ECO:0000256" key="2">
    <source>
        <dbReference type="ARBA" id="ARBA00008914"/>
    </source>
</evidence>
<reference evidence="11 14" key="2">
    <citation type="submission" date="2018-09" db="EMBL/GenBank/DDBJ databases">
        <title>Genome sequencing of Aeromonas veronii MS-17-88.</title>
        <authorList>
            <person name="Tekedar H.C."/>
            <person name="Arick M.A."/>
            <person name="Hsu C.-Y."/>
            <person name="Thrash A."/>
            <person name="Karsi A."/>
            <person name="Lawrence M.L."/>
            <person name="Abdelhamed H."/>
        </authorList>
    </citation>
    <scope>NUCLEOTIDE SEQUENCE [LARGE SCALE GENOMIC DNA]</scope>
    <source>
        <strain evidence="11 14">MS 17-88</strain>
    </source>
</reference>
<dbReference type="InterPro" id="IPR025713">
    <property type="entry name" value="MotB-like_N_dom"/>
</dbReference>
<evidence type="ECO:0000256" key="6">
    <source>
        <dbReference type="ARBA" id="ARBA00023136"/>
    </source>
</evidence>
<keyword evidence="3" id="KW-1003">Cell membrane</keyword>
<dbReference type="GO" id="GO:0005886">
    <property type="term" value="C:plasma membrane"/>
    <property type="evidence" value="ECO:0007669"/>
    <property type="project" value="UniProtKB-SubCell"/>
</dbReference>
<dbReference type="EMBL" id="RAWX01000003">
    <property type="protein sequence ID" value="RKJ87846.1"/>
    <property type="molecule type" value="Genomic_DNA"/>
</dbReference>
<comment type="subcellular location">
    <subcellularLocation>
        <location evidence="1">Cell membrane</location>
        <topology evidence="1">Single-pass membrane protein</topology>
    </subcellularLocation>
</comment>
<dbReference type="Proteomes" id="UP000076809">
    <property type="component" value="Chromosome"/>
</dbReference>
<dbReference type="EMBL" id="SSUX01000002">
    <property type="protein sequence ID" value="THJ47212.1"/>
    <property type="molecule type" value="Genomic_DNA"/>
</dbReference>
<feature type="domain" description="OmpA-like" evidence="9">
    <location>
        <begin position="139"/>
        <end position="259"/>
    </location>
</feature>
<evidence type="ECO:0000313" key="14">
    <source>
        <dbReference type="Proteomes" id="UP000281725"/>
    </source>
</evidence>
<evidence type="ECO:0000256" key="8">
    <source>
        <dbReference type="SAM" id="Phobius"/>
    </source>
</evidence>
<evidence type="ECO:0000313" key="12">
    <source>
        <dbReference type="EMBL" id="THJ47212.1"/>
    </source>
</evidence>
<keyword evidence="6 7" id="KW-0472">Membrane</keyword>
<dbReference type="PANTHER" id="PTHR30329">
    <property type="entry name" value="STATOR ELEMENT OF FLAGELLAR MOTOR COMPLEX"/>
    <property type="match status" value="1"/>
</dbReference>
<name>A0A160EYS0_AERVE</name>
<dbReference type="Pfam" id="PF00691">
    <property type="entry name" value="OmpA"/>
    <property type="match status" value="1"/>
</dbReference>